<keyword evidence="2" id="KW-1185">Reference proteome</keyword>
<organism evidence="1 2">
    <name type="scientific">Phanerochaete sordida</name>
    <dbReference type="NCBI Taxonomy" id="48140"/>
    <lineage>
        <taxon>Eukaryota</taxon>
        <taxon>Fungi</taxon>
        <taxon>Dikarya</taxon>
        <taxon>Basidiomycota</taxon>
        <taxon>Agaricomycotina</taxon>
        <taxon>Agaricomycetes</taxon>
        <taxon>Polyporales</taxon>
        <taxon>Phanerochaetaceae</taxon>
        <taxon>Phanerochaete</taxon>
    </lineage>
</organism>
<proteinExistence type="predicted"/>
<comment type="caution">
    <text evidence="1">The sequence shown here is derived from an EMBL/GenBank/DDBJ whole genome shotgun (WGS) entry which is preliminary data.</text>
</comment>
<evidence type="ECO:0000313" key="2">
    <source>
        <dbReference type="Proteomes" id="UP000703269"/>
    </source>
</evidence>
<sequence length="66" mass="7377">MVSGRHVAMAWMPLPSTHVDHAHRPRELSLPFARQIMTKHHMLVTHILALDCMHATLASARMTVAG</sequence>
<accession>A0A9P3LF39</accession>
<evidence type="ECO:0000313" key="1">
    <source>
        <dbReference type="EMBL" id="GJE92920.1"/>
    </source>
</evidence>
<protein>
    <submittedName>
        <fullName evidence="1">Uncharacterized protein</fullName>
    </submittedName>
</protein>
<gene>
    <name evidence="1" type="ORF">PsYK624_090790</name>
</gene>
<dbReference type="EMBL" id="BPQB01000029">
    <property type="protein sequence ID" value="GJE92920.1"/>
    <property type="molecule type" value="Genomic_DNA"/>
</dbReference>
<reference evidence="1 2" key="1">
    <citation type="submission" date="2021-08" db="EMBL/GenBank/DDBJ databases">
        <title>Draft Genome Sequence of Phanerochaete sordida strain YK-624.</title>
        <authorList>
            <person name="Mori T."/>
            <person name="Dohra H."/>
            <person name="Suzuki T."/>
            <person name="Kawagishi H."/>
            <person name="Hirai H."/>
        </authorList>
    </citation>
    <scope>NUCLEOTIDE SEQUENCE [LARGE SCALE GENOMIC DNA]</scope>
    <source>
        <strain evidence="1 2">YK-624</strain>
    </source>
</reference>
<dbReference type="Proteomes" id="UP000703269">
    <property type="component" value="Unassembled WGS sequence"/>
</dbReference>
<dbReference type="AlphaFoldDB" id="A0A9P3LF39"/>
<name>A0A9P3LF39_9APHY</name>